<evidence type="ECO:0000256" key="4">
    <source>
        <dbReference type="SAM" id="SignalP"/>
    </source>
</evidence>
<dbReference type="RefSeq" id="WP_342373364.1">
    <property type="nucleotide sequence ID" value="NZ_CP115965.1"/>
</dbReference>
<accession>A0ABZ3CCP4</accession>
<protein>
    <submittedName>
        <fullName evidence="5">Extracellular solute-binding protein</fullName>
    </submittedName>
</protein>
<dbReference type="Pfam" id="PF01547">
    <property type="entry name" value="SBP_bac_1"/>
    <property type="match status" value="1"/>
</dbReference>
<keyword evidence="3 4" id="KW-0732">Signal</keyword>
<reference evidence="5 6" key="1">
    <citation type="journal article" date="2023" name="Environ Microbiome">
        <title>A coral-associated actinobacterium mitigates coral bleaching under heat stress.</title>
        <authorList>
            <person name="Li J."/>
            <person name="Zou Y."/>
            <person name="Li Q."/>
            <person name="Zhang J."/>
            <person name="Bourne D.G."/>
            <person name="Lyu Y."/>
            <person name="Liu C."/>
            <person name="Zhang S."/>
        </authorList>
    </citation>
    <scope>NUCLEOTIDE SEQUENCE [LARGE SCALE GENOMIC DNA]</scope>
    <source>
        <strain evidence="5 6">SCSIO 13291</strain>
    </source>
</reference>
<dbReference type="EMBL" id="CP115965">
    <property type="protein sequence ID" value="WZW99881.1"/>
    <property type="molecule type" value="Genomic_DNA"/>
</dbReference>
<proteinExistence type="inferred from homology"/>
<dbReference type="Gene3D" id="3.40.190.10">
    <property type="entry name" value="Periplasmic binding protein-like II"/>
    <property type="match status" value="1"/>
</dbReference>
<keyword evidence="6" id="KW-1185">Reference proteome</keyword>
<organism evidence="5 6">
    <name type="scientific">Propioniciclava soli</name>
    <dbReference type="NCBI Taxonomy" id="2775081"/>
    <lineage>
        <taxon>Bacteria</taxon>
        <taxon>Bacillati</taxon>
        <taxon>Actinomycetota</taxon>
        <taxon>Actinomycetes</taxon>
        <taxon>Propionibacteriales</taxon>
        <taxon>Propionibacteriaceae</taxon>
        <taxon>Propioniciclava</taxon>
    </lineage>
</organism>
<dbReference type="Proteomes" id="UP001434337">
    <property type="component" value="Chromosome"/>
</dbReference>
<comment type="similarity">
    <text evidence="1">Belongs to the bacterial solute-binding protein 1 family.</text>
</comment>
<evidence type="ECO:0000256" key="3">
    <source>
        <dbReference type="ARBA" id="ARBA00022729"/>
    </source>
</evidence>
<evidence type="ECO:0000313" key="6">
    <source>
        <dbReference type="Proteomes" id="UP001434337"/>
    </source>
</evidence>
<gene>
    <name evidence="5" type="ORF">PCC79_06740</name>
</gene>
<dbReference type="InterPro" id="IPR006059">
    <property type="entry name" value="SBP"/>
</dbReference>
<name>A0ABZ3CCP4_9ACTN</name>
<feature type="chain" id="PRO_5046606854" evidence="4">
    <location>
        <begin position="24"/>
        <end position="419"/>
    </location>
</feature>
<evidence type="ECO:0000256" key="1">
    <source>
        <dbReference type="ARBA" id="ARBA00008520"/>
    </source>
</evidence>
<evidence type="ECO:0000313" key="5">
    <source>
        <dbReference type="EMBL" id="WZW99881.1"/>
    </source>
</evidence>
<feature type="signal peptide" evidence="4">
    <location>
        <begin position="1"/>
        <end position="23"/>
    </location>
</feature>
<dbReference type="PANTHER" id="PTHR30061:SF50">
    <property type="entry name" value="MALTOSE_MALTODEXTRIN-BINDING PERIPLASMIC PROTEIN"/>
    <property type="match status" value="1"/>
</dbReference>
<dbReference type="PROSITE" id="PS51257">
    <property type="entry name" value="PROKAR_LIPOPROTEIN"/>
    <property type="match status" value="1"/>
</dbReference>
<dbReference type="PANTHER" id="PTHR30061">
    <property type="entry name" value="MALTOSE-BINDING PERIPLASMIC PROTEIN"/>
    <property type="match status" value="1"/>
</dbReference>
<keyword evidence="2" id="KW-0813">Transport</keyword>
<sequence length="419" mass="43116">MKSRLVASATLLTLAFAGCSGNAATPGTTAGTDTAGGEPSGDVTVWMYPVIADDAASQTFWADAESAFEADHPSIDLTIELQPWAGRDEQVATAIASNTGPDLVLLTPDSLPGFVDNGGLKSLADAQDPAFLESAVTAATVDGEIYAVPLYHTVIAPVYNQPLFEAAGITELPETWDDLTAAAPALAANGITLMDYSGVATLNMTYYPFLWQAGGSVFADDGESVAFNSDEGRAALQLLVDLKNANALPADAATKENTVEGSGLTNGTIAMTPMAVKADAATLQTALGEDAVAVGAPLTGEEQVTFGLPGLLARTSISDDDGTAEVVAQYLSSAEFQTSLSEASGYFPARTDATADSSDPLNAPFQAALEYARPGEVNPHSRQVMAALSAHIQAALQGTKTVEQALADAETECNAILQS</sequence>
<dbReference type="SUPFAM" id="SSF53850">
    <property type="entry name" value="Periplasmic binding protein-like II"/>
    <property type="match status" value="1"/>
</dbReference>
<evidence type="ECO:0000256" key="2">
    <source>
        <dbReference type="ARBA" id="ARBA00022448"/>
    </source>
</evidence>